<dbReference type="EMBL" id="JAXAFO010000042">
    <property type="protein sequence ID" value="MDX6851197.1"/>
    <property type="molecule type" value="Genomic_DNA"/>
</dbReference>
<reference evidence="2 3" key="1">
    <citation type="submission" date="2023-11" db="EMBL/GenBank/DDBJ databases">
        <title>Gilvimarinus fulvus sp. nov., isolated from the surface of Kelp.</title>
        <authorList>
            <person name="Sun Y.Y."/>
            <person name="Gong Y."/>
            <person name="Du Z.J."/>
        </authorList>
    </citation>
    <scope>NUCLEOTIDE SEQUENCE [LARGE SCALE GENOMIC DNA]</scope>
    <source>
        <strain evidence="2 3">SDUM040013</strain>
    </source>
</reference>
<keyword evidence="3" id="KW-1185">Reference proteome</keyword>
<accession>A0ABU4S295</accession>
<dbReference type="Proteomes" id="UP001273505">
    <property type="component" value="Unassembled WGS sequence"/>
</dbReference>
<name>A0ABU4S295_9GAMM</name>
<organism evidence="2 3">
    <name type="scientific">Gilvimarinus gilvus</name>
    <dbReference type="NCBI Taxonomy" id="3058038"/>
    <lineage>
        <taxon>Bacteria</taxon>
        <taxon>Pseudomonadati</taxon>
        <taxon>Pseudomonadota</taxon>
        <taxon>Gammaproteobacteria</taxon>
        <taxon>Cellvibrionales</taxon>
        <taxon>Cellvibrionaceae</taxon>
        <taxon>Gilvimarinus</taxon>
    </lineage>
</organism>
<sequence length="444" mass="50013">MSARDELKEAIAIFVDERVDRELQYPEFEAVMDGFVPMPDFAGKTVKAVYLLINRDFKLKACVFFKVDFDVNGMITAKWNVPLQQLATSAAKGPDLGAGPIALACYSQCSIPVQQGSLWDPVMEPGRNSFVLLKKSTAANKLGLVFPDIEDDSRLVNASVNDRELKDKLEREYAREMRTRLAHTLKEQRLRINTIKSQAALKLDGLKREHQDRLGKYQAEIRNLQESNLALQSQVDSLHKDLELKDTKVQGIREYFEHKLSSTKMDGGAQLEALEQGYSQELELRIAEVSEELQQQLDMKDMELFYRQQQEEALREELDKLRGEHEELVEHGATKILDPLTKAGISFVAYQPGLGQITLPPEEVANFVSSPLEFAADKCGVPIENYRLWLDHFQSPYCNAKDQDGEECGVGVKRVPEPTDFHDGETNRCDAHRSIGGGLVAGRG</sequence>
<evidence type="ECO:0000256" key="1">
    <source>
        <dbReference type="SAM" id="Coils"/>
    </source>
</evidence>
<evidence type="ECO:0000313" key="3">
    <source>
        <dbReference type="Proteomes" id="UP001273505"/>
    </source>
</evidence>
<gene>
    <name evidence="2" type="ORF">SCD92_17595</name>
</gene>
<feature type="coiled-coil region" evidence="1">
    <location>
        <begin position="279"/>
        <end position="331"/>
    </location>
</feature>
<keyword evidence="1" id="KW-0175">Coiled coil</keyword>
<dbReference type="RefSeq" id="WP_302721779.1">
    <property type="nucleotide sequence ID" value="NZ_JAULRU010000418.1"/>
</dbReference>
<protein>
    <submittedName>
        <fullName evidence="2">Uncharacterized protein</fullName>
    </submittedName>
</protein>
<evidence type="ECO:0000313" key="2">
    <source>
        <dbReference type="EMBL" id="MDX6851197.1"/>
    </source>
</evidence>
<proteinExistence type="predicted"/>
<feature type="coiled-coil region" evidence="1">
    <location>
        <begin position="207"/>
        <end position="241"/>
    </location>
</feature>
<comment type="caution">
    <text evidence="2">The sequence shown here is derived from an EMBL/GenBank/DDBJ whole genome shotgun (WGS) entry which is preliminary data.</text>
</comment>